<dbReference type="Gene3D" id="3.60.10.10">
    <property type="entry name" value="Endonuclease/exonuclease/phosphatase"/>
    <property type="match status" value="1"/>
</dbReference>
<evidence type="ECO:0000313" key="2">
    <source>
        <dbReference type="Proteomes" id="UP000619265"/>
    </source>
</evidence>
<gene>
    <name evidence="1" type="ORF">F2P56_023837</name>
</gene>
<name>A0A833UF96_JUGRE</name>
<organism evidence="1 2">
    <name type="scientific">Juglans regia</name>
    <name type="common">English walnut</name>
    <dbReference type="NCBI Taxonomy" id="51240"/>
    <lineage>
        <taxon>Eukaryota</taxon>
        <taxon>Viridiplantae</taxon>
        <taxon>Streptophyta</taxon>
        <taxon>Embryophyta</taxon>
        <taxon>Tracheophyta</taxon>
        <taxon>Spermatophyta</taxon>
        <taxon>Magnoliopsida</taxon>
        <taxon>eudicotyledons</taxon>
        <taxon>Gunneridae</taxon>
        <taxon>Pentapetalae</taxon>
        <taxon>rosids</taxon>
        <taxon>fabids</taxon>
        <taxon>Fagales</taxon>
        <taxon>Juglandaceae</taxon>
        <taxon>Juglans</taxon>
    </lineage>
</organism>
<dbReference type="Gramene" id="Jr11_03900_p1">
    <property type="protein sequence ID" value="cds.Jr11_03900_p1"/>
    <property type="gene ID" value="Jr11_03900"/>
</dbReference>
<comment type="caution">
    <text evidence="1">The sequence shown here is derived from an EMBL/GenBank/DDBJ whole genome shotgun (WGS) entry which is preliminary data.</text>
</comment>
<sequence>MGMFRNLMEEGNLFDLGWRGNKFTWCNRHEDESFTKEKLDRAIANCIWRAKYPKVSVETSLAVCSDHNPILLQCSSDRPSIHSFHTFFQYEASWNKEDGCSVVVSEAWQGRNGMESGLDRVISKLETTKNGLKQWSKNLARDRTKAIRDKTQLIKSRLIAKMQQQLDRAFIEKDVEVVLMHMSPFKSPGPDGFSA</sequence>
<dbReference type="PANTHER" id="PTHR33710:SF62">
    <property type="entry name" value="DUF4283 DOMAIN PROTEIN"/>
    <property type="match status" value="1"/>
</dbReference>
<evidence type="ECO:0008006" key="3">
    <source>
        <dbReference type="Google" id="ProtNLM"/>
    </source>
</evidence>
<dbReference type="SUPFAM" id="SSF56219">
    <property type="entry name" value="DNase I-like"/>
    <property type="match status" value="1"/>
</dbReference>
<dbReference type="AlphaFoldDB" id="A0A833UF96"/>
<proteinExistence type="predicted"/>
<evidence type="ECO:0000313" key="1">
    <source>
        <dbReference type="EMBL" id="KAF5454153.1"/>
    </source>
</evidence>
<protein>
    <recommendedName>
        <fullName evidence="3">Reverse transcriptase</fullName>
    </recommendedName>
</protein>
<dbReference type="PANTHER" id="PTHR33710">
    <property type="entry name" value="BNAC02G09200D PROTEIN"/>
    <property type="match status" value="1"/>
</dbReference>
<dbReference type="EMBL" id="LIHL02000011">
    <property type="protein sequence ID" value="KAF5454153.1"/>
    <property type="molecule type" value="Genomic_DNA"/>
</dbReference>
<reference evidence="1" key="1">
    <citation type="submission" date="2015-10" db="EMBL/GenBank/DDBJ databases">
        <authorList>
            <person name="Martinez-Garcia P.J."/>
            <person name="Crepeau M.W."/>
            <person name="Puiu D."/>
            <person name="Gonzalez-Ibeas D."/>
            <person name="Whalen J."/>
            <person name="Stevens K."/>
            <person name="Paul R."/>
            <person name="Butterfield T."/>
            <person name="Britton M."/>
            <person name="Reagan R."/>
            <person name="Chakraborty S."/>
            <person name="Walawage S.L."/>
            <person name="Vasquez-Gross H.A."/>
            <person name="Cardeno C."/>
            <person name="Famula R."/>
            <person name="Pratt K."/>
            <person name="Kuruganti S."/>
            <person name="Aradhya M.K."/>
            <person name="Leslie C.A."/>
            <person name="Dandekar A.M."/>
            <person name="Salzberg S.L."/>
            <person name="Wegrzyn J.L."/>
            <person name="Langley C.H."/>
            <person name="Neale D.B."/>
        </authorList>
    </citation>
    <scope>NUCLEOTIDE SEQUENCE</scope>
    <source>
        <tissue evidence="1">Leaves</tissue>
    </source>
</reference>
<dbReference type="InterPro" id="IPR036691">
    <property type="entry name" value="Endo/exonu/phosph_ase_sf"/>
</dbReference>
<reference evidence="1" key="2">
    <citation type="submission" date="2020-03" db="EMBL/GenBank/DDBJ databases">
        <title>Walnut 2.0.</title>
        <authorList>
            <person name="Marrano A."/>
            <person name="Britton M."/>
            <person name="Zimin A.V."/>
            <person name="Zaini P.A."/>
            <person name="Workman R."/>
            <person name="Puiu D."/>
            <person name="Bianco L."/>
            <person name="Allen B.J."/>
            <person name="Troggio M."/>
            <person name="Leslie C.A."/>
            <person name="Timp W."/>
            <person name="Dendekar A."/>
            <person name="Salzberg S.L."/>
            <person name="Neale D.B."/>
        </authorList>
    </citation>
    <scope>NUCLEOTIDE SEQUENCE</scope>
    <source>
        <tissue evidence="1">Leaves</tissue>
    </source>
</reference>
<feature type="non-terminal residue" evidence="1">
    <location>
        <position position="1"/>
    </location>
</feature>
<accession>A0A833UF96</accession>
<dbReference type="Proteomes" id="UP000619265">
    <property type="component" value="Unassembled WGS sequence"/>
</dbReference>